<name>A0A7X6D3S6_9ACTN</name>
<evidence type="ECO:0000313" key="3">
    <source>
        <dbReference type="EMBL" id="NJQ07654.1"/>
    </source>
</evidence>
<keyword evidence="2" id="KW-0472">Membrane</keyword>
<keyword evidence="4" id="KW-1185">Reference proteome</keyword>
<feature type="compositionally biased region" description="Low complexity" evidence="1">
    <location>
        <begin position="15"/>
        <end position="24"/>
    </location>
</feature>
<evidence type="ECO:0000256" key="2">
    <source>
        <dbReference type="SAM" id="Phobius"/>
    </source>
</evidence>
<dbReference type="AlphaFoldDB" id="A0A7X6D3S6"/>
<keyword evidence="2" id="KW-1133">Transmembrane helix</keyword>
<evidence type="ECO:0000256" key="1">
    <source>
        <dbReference type="SAM" id="MobiDB-lite"/>
    </source>
</evidence>
<feature type="transmembrane region" description="Helical" evidence="2">
    <location>
        <begin position="160"/>
        <end position="178"/>
    </location>
</feature>
<organism evidence="3 4">
    <name type="scientific">Streptomyces lonarensis</name>
    <dbReference type="NCBI Taxonomy" id="700599"/>
    <lineage>
        <taxon>Bacteria</taxon>
        <taxon>Bacillati</taxon>
        <taxon>Actinomycetota</taxon>
        <taxon>Actinomycetes</taxon>
        <taxon>Kitasatosporales</taxon>
        <taxon>Streptomycetaceae</taxon>
        <taxon>Streptomyces</taxon>
    </lineage>
</organism>
<dbReference type="EMBL" id="JAAVJD010000182">
    <property type="protein sequence ID" value="NJQ07654.1"/>
    <property type="molecule type" value="Genomic_DNA"/>
</dbReference>
<dbReference type="InterPro" id="IPR021215">
    <property type="entry name" value="DUF2752"/>
</dbReference>
<dbReference type="Proteomes" id="UP000578686">
    <property type="component" value="Unassembled WGS sequence"/>
</dbReference>
<evidence type="ECO:0000313" key="4">
    <source>
        <dbReference type="Proteomes" id="UP000578686"/>
    </source>
</evidence>
<protein>
    <submittedName>
        <fullName evidence="3">DUF2752 domain-containing protein</fullName>
    </submittedName>
</protein>
<sequence length="182" mass="19306">MTGPGYRPFGDARRGPAAGAAGSARRGRPSRRHGRHAGRDRGGPMGGRRLFTRGGRREVPPLVAPLSVLGVGAAASLYLVNTDPHQEGQWLPRCPFNWLTGLLCPVCGGTRMVYDLLHGDLAAAFHDNAVLLVLGVPVALAVYGRWLLAAARGRREPPQIGNRGALAVLAVAVVWMVARNVV</sequence>
<accession>A0A7X6D3S6</accession>
<proteinExistence type="predicted"/>
<feature type="transmembrane region" description="Helical" evidence="2">
    <location>
        <begin position="129"/>
        <end position="148"/>
    </location>
</feature>
<keyword evidence="2" id="KW-0812">Transmembrane</keyword>
<reference evidence="3 4" key="1">
    <citation type="submission" date="2020-03" db="EMBL/GenBank/DDBJ databases">
        <title>Draft genome of Streptomyces sp. ventii, isolated from the Axial Seamount in the Pacific Ocean, and resequencing of the two type strains Streptomyces lonarensis strain NCL 716 and Streptomyces bohaiensis strain 11A07.</title>
        <authorList>
            <person name="Loughran R.M."/>
            <person name="Pfannmuller K.M."/>
            <person name="Wasson B.J."/>
            <person name="Deadmond M.C."/>
            <person name="Paddock B.E."/>
            <person name="Koyack M.J."/>
            <person name="Gallegos D.A."/>
            <person name="Mitchell E.A."/>
            <person name="Ushijima B."/>
            <person name="Saw J.H."/>
            <person name="Mcphail K.L."/>
            <person name="Videau P."/>
        </authorList>
    </citation>
    <scope>NUCLEOTIDE SEQUENCE [LARGE SCALE GENOMIC DNA]</scope>
    <source>
        <strain evidence="3 4">NCL716</strain>
    </source>
</reference>
<gene>
    <name evidence="3" type="ORF">HCN56_19225</name>
</gene>
<feature type="region of interest" description="Disordered" evidence="1">
    <location>
        <begin position="1"/>
        <end position="53"/>
    </location>
</feature>
<comment type="caution">
    <text evidence="3">The sequence shown here is derived from an EMBL/GenBank/DDBJ whole genome shotgun (WGS) entry which is preliminary data.</text>
</comment>
<feature type="transmembrane region" description="Helical" evidence="2">
    <location>
        <begin position="59"/>
        <end position="80"/>
    </location>
</feature>
<feature type="compositionally biased region" description="Basic residues" evidence="1">
    <location>
        <begin position="25"/>
        <end position="36"/>
    </location>
</feature>
<dbReference type="Pfam" id="PF10825">
    <property type="entry name" value="DUF2752"/>
    <property type="match status" value="1"/>
</dbReference>